<dbReference type="InterPro" id="IPR020807">
    <property type="entry name" value="PKS_DH"/>
</dbReference>
<dbReference type="InterPro" id="IPR006162">
    <property type="entry name" value="Ppantetheine_attach_site"/>
</dbReference>
<dbReference type="Gene3D" id="2.30.38.10">
    <property type="entry name" value="Luciferase, Domain 3"/>
    <property type="match status" value="1"/>
</dbReference>
<dbReference type="SUPFAM" id="SSF53901">
    <property type="entry name" value="Thiolase-like"/>
    <property type="match status" value="1"/>
</dbReference>
<dbReference type="Gene3D" id="3.40.366.10">
    <property type="entry name" value="Malonyl-Coenzyme A Acyl Carrier Protein, domain 2"/>
    <property type="match status" value="1"/>
</dbReference>
<evidence type="ECO:0000256" key="8">
    <source>
        <dbReference type="ARBA" id="ARBA00022737"/>
    </source>
</evidence>
<dbReference type="InterPro" id="IPR020806">
    <property type="entry name" value="PKS_PP-bd"/>
</dbReference>
<dbReference type="PROSITE" id="PS50075">
    <property type="entry name" value="CARRIER"/>
    <property type="match status" value="3"/>
</dbReference>
<dbReference type="NCBIfam" id="TIGR01733">
    <property type="entry name" value="AA-adenyl-dom"/>
    <property type="match status" value="1"/>
</dbReference>
<evidence type="ECO:0000256" key="7">
    <source>
        <dbReference type="ARBA" id="ARBA00022679"/>
    </source>
</evidence>
<dbReference type="SUPFAM" id="SSF52151">
    <property type="entry name" value="FabD/lysophospholipase-like"/>
    <property type="match status" value="1"/>
</dbReference>
<protein>
    <submittedName>
        <fullName evidence="18">Polyketide synthase modules-like protein</fullName>
    </submittedName>
</protein>
<evidence type="ECO:0000259" key="15">
    <source>
        <dbReference type="PROSITE" id="PS50075"/>
    </source>
</evidence>
<dbReference type="Pfam" id="PF14765">
    <property type="entry name" value="PS-DH"/>
    <property type="match status" value="1"/>
</dbReference>
<dbReference type="InterPro" id="IPR049551">
    <property type="entry name" value="PKS_DH_C"/>
</dbReference>
<accession>A0A1Y0I8E3</accession>
<comment type="similarity">
    <text evidence="11">In the C-terminal section; belongs to the NRP synthetase family.</text>
</comment>
<dbReference type="InterPro" id="IPR049552">
    <property type="entry name" value="PKS_DH_N"/>
</dbReference>
<dbReference type="Gene3D" id="1.10.1200.10">
    <property type="entry name" value="ACP-like"/>
    <property type="match status" value="3"/>
</dbReference>
<dbReference type="InterPro" id="IPR032821">
    <property type="entry name" value="PKS_assoc"/>
</dbReference>
<comment type="function">
    <text evidence="12">Involved in production of the polyketide antibiotic thailandamide.</text>
</comment>
<comment type="cofactor">
    <cofactor evidence="1">
        <name>pantetheine 4'-phosphate</name>
        <dbReference type="ChEBI" id="CHEBI:47942"/>
    </cofactor>
</comment>
<dbReference type="Pfam" id="PF16197">
    <property type="entry name" value="KAsynt_C_assoc"/>
    <property type="match status" value="1"/>
</dbReference>
<dbReference type="CDD" id="cd00833">
    <property type="entry name" value="PKS"/>
    <property type="match status" value="1"/>
</dbReference>
<dbReference type="InterPro" id="IPR049900">
    <property type="entry name" value="PKS_mFAS_DH"/>
</dbReference>
<keyword evidence="8" id="KW-0677">Repeat</keyword>
<feature type="domain" description="Carrier" evidence="15">
    <location>
        <begin position="2557"/>
        <end position="2631"/>
    </location>
</feature>
<dbReference type="GO" id="GO:0004312">
    <property type="term" value="F:fatty acid synthase activity"/>
    <property type="evidence" value="ECO:0007669"/>
    <property type="project" value="TreeGrafter"/>
</dbReference>
<dbReference type="SMART" id="SM00825">
    <property type="entry name" value="PKS_KS"/>
    <property type="match status" value="1"/>
</dbReference>
<evidence type="ECO:0000256" key="3">
    <source>
        <dbReference type="ARBA" id="ARBA00006432"/>
    </source>
</evidence>
<dbReference type="InterPro" id="IPR042104">
    <property type="entry name" value="PKS_dehydratase_sf"/>
</dbReference>
<dbReference type="Pfam" id="PF00501">
    <property type="entry name" value="AMP-binding"/>
    <property type="match status" value="2"/>
</dbReference>
<dbReference type="InterPro" id="IPR000873">
    <property type="entry name" value="AMP-dep_synth/lig_dom"/>
</dbReference>
<reference evidence="18 19" key="1">
    <citation type="submission" date="2017-05" db="EMBL/GenBank/DDBJ databases">
        <title>Genomic insights into alkan degradation activity of Oleiphilus messinensis.</title>
        <authorList>
            <person name="Kozyavkin S.A."/>
            <person name="Slesarev A.I."/>
            <person name="Golyshin P.N."/>
            <person name="Korzhenkov A."/>
            <person name="Golyshina O.N."/>
            <person name="Toshchakov S.V."/>
        </authorList>
    </citation>
    <scope>NUCLEOTIDE SEQUENCE [LARGE SCALE GENOMIC DNA]</scope>
    <source>
        <strain evidence="18 19">ME102</strain>
    </source>
</reference>
<dbReference type="Gene3D" id="3.40.50.720">
    <property type="entry name" value="NAD(P)-binding Rossmann-like Domain"/>
    <property type="match status" value="1"/>
</dbReference>
<dbReference type="GO" id="GO:0005737">
    <property type="term" value="C:cytoplasm"/>
    <property type="evidence" value="ECO:0007669"/>
    <property type="project" value="TreeGrafter"/>
</dbReference>
<dbReference type="Pfam" id="PF00698">
    <property type="entry name" value="Acyl_transf_1"/>
    <property type="match status" value="1"/>
</dbReference>
<dbReference type="CDD" id="cd05930">
    <property type="entry name" value="A_NRPS"/>
    <property type="match status" value="1"/>
</dbReference>
<dbReference type="InterPro" id="IPR045851">
    <property type="entry name" value="AMP-bd_C_sf"/>
</dbReference>
<dbReference type="InterPro" id="IPR016036">
    <property type="entry name" value="Malonyl_transacylase_ACP-bd"/>
</dbReference>
<dbReference type="Gene3D" id="3.30.300.30">
    <property type="match status" value="2"/>
</dbReference>
<dbReference type="EMBL" id="CP021425">
    <property type="protein sequence ID" value="ARU56731.1"/>
    <property type="molecule type" value="Genomic_DNA"/>
</dbReference>
<dbReference type="PROSITE" id="PS00012">
    <property type="entry name" value="PHOSPHOPANTETHEINE"/>
    <property type="match status" value="1"/>
</dbReference>
<dbReference type="InterPro" id="IPR014030">
    <property type="entry name" value="Ketoacyl_synth_N"/>
</dbReference>
<feature type="domain" description="Carrier" evidence="15">
    <location>
        <begin position="615"/>
        <end position="696"/>
    </location>
</feature>
<evidence type="ECO:0000256" key="4">
    <source>
        <dbReference type="ARBA" id="ARBA00006484"/>
    </source>
</evidence>
<evidence type="ECO:0000256" key="2">
    <source>
        <dbReference type="ARBA" id="ARBA00005194"/>
    </source>
</evidence>
<feature type="domain" description="PKS/mFAS DH" evidence="17">
    <location>
        <begin position="1729"/>
        <end position="2043"/>
    </location>
</feature>
<dbReference type="Pfam" id="PF00109">
    <property type="entry name" value="ketoacyl-synt"/>
    <property type="match status" value="1"/>
</dbReference>
<dbReference type="UniPathway" id="UPA00094"/>
<feature type="compositionally biased region" description="Basic and acidic residues" evidence="14">
    <location>
        <begin position="1562"/>
        <end position="1582"/>
    </location>
</feature>
<dbReference type="InterPro" id="IPR023213">
    <property type="entry name" value="CAT-like_dom_sf"/>
</dbReference>
<dbReference type="Gene3D" id="3.40.50.12780">
    <property type="entry name" value="N-terminal domain of ligase-like"/>
    <property type="match status" value="1"/>
</dbReference>
<dbReference type="Gene3D" id="3.10.129.110">
    <property type="entry name" value="Polyketide synthase dehydratase"/>
    <property type="match status" value="1"/>
</dbReference>
<dbReference type="SMART" id="SM00823">
    <property type="entry name" value="PKS_PP"/>
    <property type="match status" value="3"/>
</dbReference>
<dbReference type="Pfam" id="PF21089">
    <property type="entry name" value="PKS_DH_N"/>
    <property type="match status" value="1"/>
</dbReference>
<dbReference type="PROSITE" id="PS52019">
    <property type="entry name" value="PKS_MFAS_DH"/>
    <property type="match status" value="1"/>
</dbReference>
<gene>
    <name evidence="18" type="ORF">OLMES_2681</name>
</gene>
<dbReference type="GO" id="GO:0005886">
    <property type="term" value="C:plasma membrane"/>
    <property type="evidence" value="ECO:0007669"/>
    <property type="project" value="TreeGrafter"/>
</dbReference>
<dbReference type="Pfam" id="PF00668">
    <property type="entry name" value="Condensation"/>
    <property type="match status" value="1"/>
</dbReference>
<proteinExistence type="inferred from homology"/>
<keyword evidence="7" id="KW-0808">Transferase</keyword>
<dbReference type="InterPro" id="IPR010071">
    <property type="entry name" value="AA_adenyl_dom"/>
</dbReference>
<dbReference type="SMART" id="SM00827">
    <property type="entry name" value="PKS_AT"/>
    <property type="match status" value="1"/>
</dbReference>
<dbReference type="InterPro" id="IPR020841">
    <property type="entry name" value="PKS_Beta-ketoAc_synthase_dom"/>
</dbReference>
<keyword evidence="10" id="KW-0443">Lipid metabolism</keyword>
<feature type="domain" description="Ketosynthase family 3 (KS3)" evidence="16">
    <location>
        <begin position="726"/>
        <end position="1147"/>
    </location>
</feature>
<evidence type="ECO:0000313" key="18">
    <source>
        <dbReference type="EMBL" id="ARU56731.1"/>
    </source>
</evidence>
<evidence type="ECO:0000256" key="12">
    <source>
        <dbReference type="ARBA" id="ARBA00054155"/>
    </source>
</evidence>
<dbReference type="FunFam" id="3.40.47.10:FF:000019">
    <property type="entry name" value="Polyketide synthase type I"/>
    <property type="match status" value="1"/>
</dbReference>
<dbReference type="Pfam" id="PF02801">
    <property type="entry name" value="Ketoacyl-synt_C"/>
    <property type="match status" value="1"/>
</dbReference>
<evidence type="ECO:0000259" key="17">
    <source>
        <dbReference type="PROSITE" id="PS52019"/>
    </source>
</evidence>
<evidence type="ECO:0000259" key="16">
    <source>
        <dbReference type="PROSITE" id="PS52004"/>
    </source>
</evidence>
<dbReference type="InterPro" id="IPR025110">
    <property type="entry name" value="AMP-bd_C"/>
</dbReference>
<dbReference type="GO" id="GO:0031177">
    <property type="term" value="F:phosphopantetheine binding"/>
    <property type="evidence" value="ECO:0007669"/>
    <property type="project" value="InterPro"/>
</dbReference>
<evidence type="ECO:0000256" key="11">
    <source>
        <dbReference type="ARBA" id="ARBA00029443"/>
    </source>
</evidence>
<dbReference type="PANTHER" id="PTHR43775">
    <property type="entry name" value="FATTY ACID SYNTHASE"/>
    <property type="match status" value="1"/>
</dbReference>
<feature type="active site" description="Proton donor; for dehydratase activity" evidence="13">
    <location>
        <position position="1954"/>
    </location>
</feature>
<feature type="compositionally biased region" description="Polar residues" evidence="14">
    <location>
        <begin position="3743"/>
        <end position="3757"/>
    </location>
</feature>
<feature type="domain" description="Carrier" evidence="15">
    <location>
        <begin position="3670"/>
        <end position="3745"/>
    </location>
</feature>
<evidence type="ECO:0000256" key="1">
    <source>
        <dbReference type="ARBA" id="ARBA00001957"/>
    </source>
</evidence>
<dbReference type="InterPro" id="IPR014031">
    <property type="entry name" value="Ketoacyl_synth_C"/>
</dbReference>
<dbReference type="SUPFAM" id="SSF56801">
    <property type="entry name" value="Acetyl-CoA synthetase-like"/>
    <property type="match status" value="2"/>
</dbReference>
<feature type="compositionally biased region" description="Basic residues" evidence="14">
    <location>
        <begin position="3771"/>
        <end position="3780"/>
    </location>
</feature>
<organism evidence="18 19">
    <name type="scientific">Oleiphilus messinensis</name>
    <dbReference type="NCBI Taxonomy" id="141451"/>
    <lineage>
        <taxon>Bacteria</taxon>
        <taxon>Pseudomonadati</taxon>
        <taxon>Pseudomonadota</taxon>
        <taxon>Gammaproteobacteria</taxon>
        <taxon>Oceanospirillales</taxon>
        <taxon>Oleiphilaceae</taxon>
        <taxon>Oleiphilus</taxon>
    </lineage>
</organism>
<dbReference type="SUPFAM" id="SSF55048">
    <property type="entry name" value="Probable ACP-binding domain of malonyl-CoA ACP transacylase"/>
    <property type="match status" value="1"/>
</dbReference>
<sequence>MDKQAGMLPFYTTIVDCLETRARETPEKLAFQFLPDGTSLSYFQLQQNAAALAEELLDQGRAGDRVLLLFQPGLEFIIAYMGCLYAGMVAVPMHPPKKNHHSKRSHTAERLAVVVDDAQSHLILANPEIVDHHADDLSFTEAGLKTCWLPVSVSERAHSDYKPSTKSSDLAFLQYTSGSTSKPKGVMVSHNNLILNLDELYRCFEHDDQSIMVSWLPHFHDLGLIYGILVPLYGGTPCYLMAPATFVRNPVYWLETISKYEATHSAAPNFAYQLCVDAVSDDNIQHLDLKQWRMACNAAEPVRVDTLRAFSNKFASAGFQSTTFSPSYGLAEATVKVSITRGADEPHILYVSKSALAQGRIELFATPDERATPIIGCGRVDSDTKSVIVDPATCKPCASLTVGEVWVQGPSVASGYWRNEQATRDTFNAYLSSETSDALNANDTVNRTNSEKPFLRTGDLGFILDGELYLTGRLKDLIIIDGVNLYPQDIETTVTSSSDLFSNDNAAAFSVNRNGEEKLVVMQEIHKTVDLETVDKGKITQLLGKIRTEIFEQHEVAVNAIVLLPPYSIRKTTSGKIQRQANKTAFEAQQIAPVYLWCSPEMTSPGEPDQGQRLPETDALKATLYEQVRQLISAETGQILNQIDKNATFADFGLSSKRIVLIIAKLETLLSITLPQTLPYDAPSIDAFINHIQNLLDPGKPDRTSQHYPPNDEFIQQKAHIPPATENDIAIIGIGCRFPESDSPDVLWENLINGVDCVSEVPQERWDINAYYAEEPQTPGKTNSRWGGFLKDIEKFDARFFGISVLEAETVDPHQRLLMEVAWETFENAKIVPSNLAGTSTGVFIGLSNTEFQRLAFQDESKLKTHTSTGSSPSVAAGRLSYLWDLRGPALTIDTACSSSLVAVHQACESLRRGESTLALAGGVNLLLSPAGSISLSWGNMLSPRGRCHSFDANADGYVRSEGCGLVLLKPLTAALADGNTIHAIIKGSSVNQDGHSSGLTAPNGLAQQALIKQATALAGISPAEIQYVETHGTGTPLGDPVEINSLVNTLKAGRSEHQGCVFGSVKSAIGHLEAAAGIAGLIKTVLCMQHEYIPANLHFRQLNPGINLHDSRFTIADQSKKWHSPRYAGVSSFGFSGTNAHVILQNPRINSKYSEYAKTTVTTPTPNQVSQQERSTILAISAKSESALSDLISGHASIIAQLINRTPSLALTNQRWADYCFTNNTSRAGFSCRCTIVSHSFQNALSQLQALRDQRQVREENQAQVSMIAPQMNQRPVVWLFSGQGAQYSGMMRSLYHAYPVFKDTIDQCAKIADAHPDLYALNGAPFVDTLFSIETDLSQTKFTQPALYACEVALAKLWQSLGIQPQLVLGHSLGEFSAACIAGFFTLEQGMQLVLERGRLMQAQPAGEMLAVLSDRNQIAQLIDQHPDSEELKTISLAADNAPNALVYSGSQTVMDKLHRILNDAGIPNRALAVSHAFHNPAMQPVVEPFALKLSELKTGDAPRDQSSTIKYPTLVSNVTANAFNDTEKLISIEYWKQHTLGTVEFRKSIEFVLSSLEPKKEDSLEPKKENSLEPGKIDSRNTNTTPVFMEIGPGNTLTQLAKKCAKNWSDTRLNLDTQLNSDTTSNKGECQRVILFSGIKAPAVTDADNQHSRIPRAELTSFLTNVAQLWEQGFQVNWQCFPGNPLDHRYSLPTYPWQRKRYWPDSQPGALQTSNPVRSQAQVGQSILLGAMQTIAGSGQHSAFMVYSNALNPEHHRYLQGHKIHGQCIFPGAAFIEMALIAATKLKYDNFETSNDILICLNAQFKRPILLDSESVTLQTHVQSSAPPNASGDQDYTLSIFSHRQTPNPGDPINDNRWLEHAQMSIQRHSAPTVIKKHSGIPSSLDLNRYPQTITGKQFYEQWAYRGNQWTGDFQSIEQLWVNKQDCWGKIKFSPKEKAPDAFLFHPGLLDACAQCLAPLAPTGAGAFVGHSLEKLTLWKRPSGGHFWVHSRLERPIDGTDQTVSGTILKGTLEVYDDQDGLIAQLEGLTIQFIGVEQAANAPLEHLNGHSKPDNESSLSTFIETWQDFHPPNNIDQTDPLNEPLKIAIFPIPDDLPLTPLALGALNTETAPDQVRCINPDTADQEIGFSQLLVPLDFSAVEESATGLAPTLNALSLLLTRINQYKSGTNTRKIWLIIKSDATTMDRALLAFTRAFSAEHPDIWGGIVLVKEYFDASSLSSIFDLIAYRESESPSVTALNQYLFNSGIFKTPAIEQIIPDLKDNTQGNLPVKGSGVYLITGGLGGLGLVWADWLAKQGAKRIVLLGRTPLPDRRDWPALLESAAPELKKEREAINTILTLEENGVSITVQSVDVGNYTAFSQWLELWHKTHPAIRGVIHAAGVATPCDVEAISEQFLYEQLAAKIDGVRALADFKAEDSFDFLLLFSSVSALLPSPHLSAYAAANAWLSGFAESRENTLSVQWGAFSDRGMLAHINNTGLNSLSAARLTHLLWQRSQGDSSRRVMTVVGESASLFQAQLQSAPSFEQVVIATESSTNFGERLRSQTFDKNGSEENIKDRIFNILEPLLNVDSKSINETVSLIDLGLDSLLAVELRAKIQNIYNVSIPMVSLLKGITIRELALDIENLLKIESHPSPALEATITASLDAPYALAYNQQAQWFIHQLQPASSAYHVSFAARFSFDSQAHGLARKLESTLSLIINQHPVLKNGFFVDSDSEEPLQRPQHSDMPIPFTLSEVNDQSEDPHSSQEMLRNTVVECYQAPFDLEKPPLIRAHWIYEKSKSEQGILLLVAHHIVCDGWSLWYLIEELKRHLGGSVDKEAKPEEELTAYPLFVEQQRQYIASQKGTDLAEYWANKGYGKLEPLNLPVMRSNRGAPSPDGKAFHTSLPDLLNKQLRAQAQRCGVTLFSLMLSAYHVLLHKVCRQEQVLVGTPIHGRFDSRFLGTVGNFVNLVPVESRFRAEATVREYVQAQHAVTLDNLDHGEYPLTLIIEQSGALRTDTQNTFIQTSFIMQKPPGDAELIKLFMESEEHAPELLWGDVKLSPYLLPQQMGQFPLAMEIADSETNLNLFLKYDNHLFSAFQISQLAFAYVEILNQFACQPDKPLSEVALHAPKSELDSFNPKNKVAVNQEPVSLVSRIIKQAERHPNRPAVSDGQTSLTYSELVRKAHIIASEIQTALENAPLQNQSHLQNRGHRIGICARRTTDMICGMLGILFSGNSYLPLDALQPVQRLKYQLNDSGARLLILDKQLDSYARINEHLDEFFSLDLNHQSNPLDHSLDGYVSTVDYEKIAPDAIAYVIYTSGTTGKPKGVPVQHSQVIHLVDALAKEIYSTLNGPQRVALIANTVFDASVQQIFSSLVYGHHLFVVPEMARQDMHQLAEFLAQHEITVTDCTPSLLQQLIAVKPNLSSVAALIVGGEQFPVELAQYVQSNNPQLQIFNVYGPTECCVDAALAAPGSADLEKLDRTRALPIGQPLGQTELFIVDPWYQPVGPGIQGEILIAGPGVSAGYLNRAELSERNFLNLPNLSDSKVYRTGDIGYRLANGDIQLIGREDSQVKVRGYRIELGEIESCLKHHDNVMDCAVIVRKSLQQIIAFVVLKNTSLPAPDFVKSQIIAELKSLATAVLTDYMQPNLIQVVDHIPLTSSGKLDNRLLESWSVDQTADAVQSLTPLESQIAKIWCSALGLQSIGRQDNFFDLGGHSLLLSKVQLGITRATGKDIAMVDLFANPTLGQMASLLKQENTSESVTPVNSVETNKRSRPNRLSDRRNRRRQTPTA</sequence>
<dbReference type="Pfam" id="PF08659">
    <property type="entry name" value="KR"/>
    <property type="match status" value="1"/>
</dbReference>
<dbReference type="Gene3D" id="3.40.50.980">
    <property type="match status" value="2"/>
</dbReference>
<dbReference type="GO" id="GO:0071770">
    <property type="term" value="P:DIM/DIP cell wall layer assembly"/>
    <property type="evidence" value="ECO:0007669"/>
    <property type="project" value="TreeGrafter"/>
</dbReference>
<dbReference type="PANTHER" id="PTHR43775:SF37">
    <property type="entry name" value="SI:DKEY-61P9.11"/>
    <property type="match status" value="1"/>
</dbReference>
<keyword evidence="19" id="KW-1185">Reference proteome</keyword>
<dbReference type="InterPro" id="IPR014043">
    <property type="entry name" value="Acyl_transferase_dom"/>
</dbReference>
<evidence type="ECO:0000256" key="9">
    <source>
        <dbReference type="ARBA" id="ARBA00022832"/>
    </source>
</evidence>
<dbReference type="GO" id="GO:0006633">
    <property type="term" value="P:fatty acid biosynthetic process"/>
    <property type="evidence" value="ECO:0007669"/>
    <property type="project" value="UniProtKB-UniPathway"/>
</dbReference>
<dbReference type="InterPro" id="IPR057326">
    <property type="entry name" value="KR_dom"/>
</dbReference>
<dbReference type="Pfam" id="PF00550">
    <property type="entry name" value="PP-binding"/>
    <property type="match status" value="3"/>
</dbReference>
<dbReference type="InterPro" id="IPR009081">
    <property type="entry name" value="PP-bd_ACP"/>
</dbReference>
<dbReference type="OrthoDB" id="9778690at2"/>
<dbReference type="Gene3D" id="3.40.47.10">
    <property type="match status" value="1"/>
</dbReference>
<name>A0A1Y0I8E3_9GAMM</name>
<dbReference type="Pfam" id="PF13193">
    <property type="entry name" value="AMP-binding_C"/>
    <property type="match status" value="1"/>
</dbReference>
<comment type="similarity">
    <text evidence="3">Belongs to the ATP-dependent AMP-binding enzyme family.</text>
</comment>
<dbReference type="InterPro" id="IPR016035">
    <property type="entry name" value="Acyl_Trfase/lysoPLipase"/>
</dbReference>
<dbReference type="InterPro" id="IPR036291">
    <property type="entry name" value="NAD(P)-bd_dom_sf"/>
</dbReference>
<keyword evidence="6" id="KW-0597">Phosphoprotein</keyword>
<dbReference type="InterPro" id="IPR013968">
    <property type="entry name" value="PKS_KR"/>
</dbReference>
<evidence type="ECO:0000313" key="19">
    <source>
        <dbReference type="Proteomes" id="UP000196027"/>
    </source>
</evidence>
<dbReference type="Pfam" id="PF23024">
    <property type="entry name" value="AMP-dom_DIP2-like"/>
    <property type="match status" value="1"/>
</dbReference>
<dbReference type="InterPro" id="IPR018201">
    <property type="entry name" value="Ketoacyl_synth_AS"/>
</dbReference>
<dbReference type="PROSITE" id="PS00606">
    <property type="entry name" value="KS3_1"/>
    <property type="match status" value="1"/>
</dbReference>
<dbReference type="InterPro" id="IPR001242">
    <property type="entry name" value="Condensation_dom"/>
</dbReference>
<comment type="pathway">
    <text evidence="2">Lipid metabolism; fatty acid biosynthesis.</text>
</comment>
<dbReference type="CDD" id="cd05931">
    <property type="entry name" value="FAAL"/>
    <property type="match status" value="1"/>
</dbReference>
<dbReference type="InterPro" id="IPR040097">
    <property type="entry name" value="FAAL/FAAC"/>
</dbReference>
<evidence type="ECO:0000256" key="10">
    <source>
        <dbReference type="ARBA" id="ARBA00023098"/>
    </source>
</evidence>
<feature type="region of interest" description="N-terminal hotdog fold" evidence="13">
    <location>
        <begin position="1729"/>
        <end position="1876"/>
    </location>
</feature>
<comment type="similarity">
    <text evidence="4">Belongs to the short-chain dehydrogenases/reductases (SDR) family.</text>
</comment>
<dbReference type="Gene3D" id="3.30.559.30">
    <property type="entry name" value="Nonribosomal peptide synthetase, condensation domain"/>
    <property type="match status" value="1"/>
</dbReference>
<dbReference type="SUPFAM" id="SSF47336">
    <property type="entry name" value="ACP-like"/>
    <property type="match status" value="3"/>
</dbReference>
<feature type="region of interest" description="Disordered" evidence="14">
    <location>
        <begin position="1562"/>
        <end position="1589"/>
    </location>
</feature>
<dbReference type="InterPro" id="IPR020845">
    <property type="entry name" value="AMP-binding_CS"/>
</dbReference>
<dbReference type="SMART" id="SM00822">
    <property type="entry name" value="PKS_KR"/>
    <property type="match status" value="1"/>
</dbReference>
<dbReference type="InterPro" id="IPR001227">
    <property type="entry name" value="Ac_transferase_dom_sf"/>
</dbReference>
<dbReference type="SUPFAM" id="SSF52777">
    <property type="entry name" value="CoA-dependent acyltransferases"/>
    <property type="match status" value="2"/>
</dbReference>
<feature type="region of interest" description="Disordered" evidence="14">
    <location>
        <begin position="3743"/>
        <end position="3780"/>
    </location>
</feature>
<dbReference type="InterPro" id="IPR042099">
    <property type="entry name" value="ANL_N_sf"/>
</dbReference>
<dbReference type="PROSITE" id="PS52004">
    <property type="entry name" value="KS3_2"/>
    <property type="match status" value="1"/>
</dbReference>
<dbReference type="InterPro" id="IPR036736">
    <property type="entry name" value="ACP-like_sf"/>
</dbReference>
<dbReference type="SMART" id="SM00826">
    <property type="entry name" value="PKS_DH"/>
    <property type="match status" value="1"/>
</dbReference>
<dbReference type="GO" id="GO:0004315">
    <property type="term" value="F:3-oxoacyl-[acyl-carrier-protein] synthase activity"/>
    <property type="evidence" value="ECO:0007669"/>
    <property type="project" value="InterPro"/>
</dbReference>
<keyword evidence="5" id="KW-0596">Phosphopantetheine</keyword>
<feature type="region of interest" description="C-terminal hotdog fold" evidence="13">
    <location>
        <begin position="1894"/>
        <end position="2043"/>
    </location>
</feature>
<dbReference type="RefSeq" id="WP_087461695.1">
    <property type="nucleotide sequence ID" value="NZ_CP021425.1"/>
</dbReference>
<evidence type="ECO:0000256" key="5">
    <source>
        <dbReference type="ARBA" id="ARBA00022450"/>
    </source>
</evidence>
<dbReference type="InterPro" id="IPR016039">
    <property type="entry name" value="Thiolase-like"/>
</dbReference>
<dbReference type="KEGG" id="ome:OLMES_2681"/>
<dbReference type="Gene3D" id="3.30.70.3290">
    <property type="match status" value="1"/>
</dbReference>
<feature type="active site" description="Proton acceptor; for dehydratase activity" evidence="13">
    <location>
        <position position="1765"/>
    </location>
</feature>
<evidence type="ECO:0000256" key="13">
    <source>
        <dbReference type="PROSITE-ProRule" id="PRU01363"/>
    </source>
</evidence>
<dbReference type="Proteomes" id="UP000196027">
    <property type="component" value="Chromosome"/>
</dbReference>
<dbReference type="FunFam" id="3.40.50.12780:FF:000013">
    <property type="entry name" value="Long-chain-fatty-acid--AMP ligase FadD32"/>
    <property type="match status" value="1"/>
</dbReference>
<dbReference type="Gene3D" id="3.30.559.10">
    <property type="entry name" value="Chloramphenicol acetyltransferase-like domain"/>
    <property type="match status" value="1"/>
</dbReference>
<evidence type="ECO:0000256" key="14">
    <source>
        <dbReference type="SAM" id="MobiDB-lite"/>
    </source>
</evidence>
<dbReference type="PROSITE" id="PS00455">
    <property type="entry name" value="AMP_BINDING"/>
    <property type="match status" value="2"/>
</dbReference>
<dbReference type="InterPro" id="IPR050091">
    <property type="entry name" value="PKS_NRPS_Biosynth_Enz"/>
</dbReference>
<dbReference type="SUPFAM" id="SSF51735">
    <property type="entry name" value="NAD(P)-binding Rossmann-fold domains"/>
    <property type="match status" value="1"/>
</dbReference>
<keyword evidence="9" id="KW-0276">Fatty acid metabolism</keyword>
<evidence type="ECO:0000256" key="6">
    <source>
        <dbReference type="ARBA" id="ARBA00022553"/>
    </source>
</evidence>